<gene>
    <name evidence="1" type="ORF">MML48_9g00012271</name>
</gene>
<name>A0ACB9SHK4_HOLOL</name>
<dbReference type="EMBL" id="CM043023">
    <property type="protein sequence ID" value="KAI4454293.1"/>
    <property type="molecule type" value="Genomic_DNA"/>
</dbReference>
<comment type="caution">
    <text evidence="1">The sequence shown here is derived from an EMBL/GenBank/DDBJ whole genome shotgun (WGS) entry which is preliminary data.</text>
</comment>
<evidence type="ECO:0000313" key="2">
    <source>
        <dbReference type="Proteomes" id="UP001056778"/>
    </source>
</evidence>
<keyword evidence="2" id="KW-1185">Reference proteome</keyword>
<sequence length="168" mass="19140">MGTIPDDAFNGGENLYVAQIVSYWLMPGTFNAKTKEAYTEQGNKVVMKDNIKLLCDLNTENFYWEQVHISDLVDEELDDLVVGGMELNTTLYIGKAYHDGELQITKIFPPTHKYEGLRLWDQKNGTYPEQSFEVLKYRNQHRATSVIIITKGQSVPSVISEKCWGSNP</sequence>
<reference evidence="1" key="1">
    <citation type="submission" date="2022-04" db="EMBL/GenBank/DDBJ databases">
        <title>Chromosome-scale genome assembly of Holotrichia oblita Faldermann.</title>
        <authorList>
            <person name="Rongchong L."/>
        </authorList>
    </citation>
    <scope>NUCLEOTIDE SEQUENCE</scope>
    <source>
        <strain evidence="1">81SQS9</strain>
    </source>
</reference>
<protein>
    <submittedName>
        <fullName evidence="1">Uncharacterized protein</fullName>
    </submittedName>
</protein>
<organism evidence="1 2">
    <name type="scientific">Holotrichia oblita</name>
    <name type="common">Chafer beetle</name>
    <dbReference type="NCBI Taxonomy" id="644536"/>
    <lineage>
        <taxon>Eukaryota</taxon>
        <taxon>Metazoa</taxon>
        <taxon>Ecdysozoa</taxon>
        <taxon>Arthropoda</taxon>
        <taxon>Hexapoda</taxon>
        <taxon>Insecta</taxon>
        <taxon>Pterygota</taxon>
        <taxon>Neoptera</taxon>
        <taxon>Endopterygota</taxon>
        <taxon>Coleoptera</taxon>
        <taxon>Polyphaga</taxon>
        <taxon>Scarabaeiformia</taxon>
        <taxon>Scarabaeidae</taxon>
        <taxon>Melolonthinae</taxon>
        <taxon>Holotrichia</taxon>
    </lineage>
</organism>
<evidence type="ECO:0000313" key="1">
    <source>
        <dbReference type="EMBL" id="KAI4454293.1"/>
    </source>
</evidence>
<proteinExistence type="predicted"/>
<dbReference type="Proteomes" id="UP001056778">
    <property type="component" value="Chromosome 9"/>
</dbReference>
<accession>A0ACB9SHK4</accession>